<dbReference type="Proteomes" id="UP000634136">
    <property type="component" value="Unassembled WGS sequence"/>
</dbReference>
<evidence type="ECO:0000256" key="2">
    <source>
        <dbReference type="SAM" id="Phobius"/>
    </source>
</evidence>
<dbReference type="PANTHER" id="PTHR37610">
    <property type="entry name" value="CCHC-TYPE DOMAIN-CONTAINING PROTEIN"/>
    <property type="match status" value="1"/>
</dbReference>
<evidence type="ECO:0000256" key="1">
    <source>
        <dbReference type="SAM" id="MobiDB-lite"/>
    </source>
</evidence>
<feature type="domain" description="GAG-pre-integrase" evidence="3">
    <location>
        <begin position="372"/>
        <end position="405"/>
    </location>
</feature>
<evidence type="ECO:0000313" key="4">
    <source>
        <dbReference type="EMBL" id="KAF7808238.1"/>
    </source>
</evidence>
<evidence type="ECO:0000259" key="3">
    <source>
        <dbReference type="Pfam" id="PF13976"/>
    </source>
</evidence>
<dbReference type="InterPro" id="IPR025724">
    <property type="entry name" value="GAG-pre-integrase_dom"/>
</dbReference>
<organism evidence="4 5">
    <name type="scientific">Senna tora</name>
    <dbReference type="NCBI Taxonomy" id="362788"/>
    <lineage>
        <taxon>Eukaryota</taxon>
        <taxon>Viridiplantae</taxon>
        <taxon>Streptophyta</taxon>
        <taxon>Embryophyta</taxon>
        <taxon>Tracheophyta</taxon>
        <taxon>Spermatophyta</taxon>
        <taxon>Magnoliopsida</taxon>
        <taxon>eudicotyledons</taxon>
        <taxon>Gunneridae</taxon>
        <taxon>Pentapetalae</taxon>
        <taxon>rosids</taxon>
        <taxon>fabids</taxon>
        <taxon>Fabales</taxon>
        <taxon>Fabaceae</taxon>
        <taxon>Caesalpinioideae</taxon>
        <taxon>Cassia clade</taxon>
        <taxon>Senna</taxon>
    </lineage>
</organism>
<sequence length="701" mass="80154">MSSRNTVVFGTMTSIVDSLSSTPEHAPTVATSSFQYSDATLILITGHKLNSQNYLQCRQSVFMFVFGKGKDDYLSGVAKAPSQQDASYKKWWAENNMVMSWLVNYMTTEIGDNFLLYITAHDIWEAARESYSTHEKSAKIFEVEYVLHNLNQGDMPVHQYHNSLVRCWKKLDLLESYNRSCPTDAKYFKKMVEEKRLYKFLLELNETFEDVRGRILGRSSLTSLEEAFYELQQQGIPTTKYCDHYHKKGHTKDTCWEIHGKPPNWKPRSRSSAGHHVETINSQPFSQNQIEFLQKLFGKSSTSSGMPSTGHIAQSVKIADGTMVKVSRIGSVKISANLASGKMIGSAEECNGLYLLGPTIYPTFHKTVLSVTCLLDILLWHYRLGHPNFHYMQKLHETHTTPMMQTEAEIPRPSPANTENSDEDMNFPIALRKGANVCGRINDLNYQGEHMTTINPDAIRTHYNLPNHPTCEYAKGQKDNSRIRYREIKETLCTAGTGWETKWPIHGRKGARLMFLHLISHLYKMAGVRTTTRELAFRPLKFMNYDRLEYTELVLGGGTQHRKGSKGKNTSSRREAGPAADSLAEKMDLLLKGFEDHRKETREAFQFLYRNQLEIAEAGHITLNTVSSLYFTEIYPAAPEDVPSSSLRGKEKMTVPNFEEDDDEMAKGDSEEFYDSFYSLFSVLFYFVLFIYNFDHLTMIV</sequence>
<dbReference type="EMBL" id="JAAIUW010000011">
    <property type="protein sequence ID" value="KAF7808238.1"/>
    <property type="molecule type" value="Genomic_DNA"/>
</dbReference>
<name>A0A834SPB8_9FABA</name>
<feature type="transmembrane region" description="Helical" evidence="2">
    <location>
        <begin position="677"/>
        <end position="694"/>
    </location>
</feature>
<gene>
    <name evidence="4" type="ORF">G2W53_034981</name>
</gene>
<keyword evidence="2" id="KW-0812">Transmembrane</keyword>
<keyword evidence="2" id="KW-1133">Transmembrane helix</keyword>
<evidence type="ECO:0000313" key="5">
    <source>
        <dbReference type="Proteomes" id="UP000634136"/>
    </source>
</evidence>
<accession>A0A834SPB8</accession>
<protein>
    <submittedName>
        <fullName evidence="4">Retrovirus-related Pol polyprotein from transposon TNT 1-94</fullName>
    </submittedName>
</protein>
<comment type="caution">
    <text evidence="4">The sequence shown here is derived from an EMBL/GenBank/DDBJ whole genome shotgun (WGS) entry which is preliminary data.</text>
</comment>
<keyword evidence="5" id="KW-1185">Reference proteome</keyword>
<feature type="region of interest" description="Disordered" evidence="1">
    <location>
        <begin position="558"/>
        <end position="580"/>
    </location>
</feature>
<reference evidence="4" key="1">
    <citation type="submission" date="2020-09" db="EMBL/GenBank/DDBJ databases">
        <title>Genome-Enabled Discovery of Anthraquinone Biosynthesis in Senna tora.</title>
        <authorList>
            <person name="Kang S.-H."/>
            <person name="Pandey R.P."/>
            <person name="Lee C.-M."/>
            <person name="Sim J.-S."/>
            <person name="Jeong J.-T."/>
            <person name="Choi B.-S."/>
            <person name="Jung M."/>
            <person name="Ginzburg D."/>
            <person name="Zhao K."/>
            <person name="Won S.Y."/>
            <person name="Oh T.-J."/>
            <person name="Yu Y."/>
            <person name="Kim N.-H."/>
            <person name="Lee O.R."/>
            <person name="Lee T.-H."/>
            <person name="Bashyal P."/>
            <person name="Kim T.-S."/>
            <person name="Lee W.-H."/>
            <person name="Kawkins C."/>
            <person name="Kim C.-K."/>
            <person name="Kim J.S."/>
            <person name="Ahn B.O."/>
            <person name="Rhee S.Y."/>
            <person name="Sohng J.K."/>
        </authorList>
    </citation>
    <scope>NUCLEOTIDE SEQUENCE</scope>
    <source>
        <tissue evidence="4">Leaf</tissue>
    </source>
</reference>
<dbReference type="AlphaFoldDB" id="A0A834SPB8"/>
<dbReference type="OrthoDB" id="1746033at2759"/>
<dbReference type="PANTHER" id="PTHR37610:SF47">
    <property type="entry name" value="RETROTRANSPOSON COPIA-LIKE N-TERMINAL DOMAIN-CONTAINING PROTEIN"/>
    <property type="match status" value="1"/>
</dbReference>
<proteinExistence type="predicted"/>
<dbReference type="Pfam" id="PF13976">
    <property type="entry name" value="gag_pre-integrs"/>
    <property type="match status" value="1"/>
</dbReference>
<keyword evidence="2" id="KW-0472">Membrane</keyword>